<evidence type="ECO:0000256" key="2">
    <source>
        <dbReference type="ARBA" id="ARBA00023125"/>
    </source>
</evidence>
<keyword evidence="1" id="KW-0805">Transcription regulation</keyword>
<evidence type="ECO:0000256" key="4">
    <source>
        <dbReference type="PROSITE-ProRule" id="PRU00169"/>
    </source>
</evidence>
<dbReference type="InterPro" id="IPR000792">
    <property type="entry name" value="Tscrpt_reg_LuxR_C"/>
</dbReference>
<accession>A0AAW6U5G0</accession>
<organism evidence="7 8">
    <name type="scientific">Anaerobaca lacustris</name>
    <dbReference type="NCBI Taxonomy" id="3044600"/>
    <lineage>
        <taxon>Bacteria</taxon>
        <taxon>Pseudomonadati</taxon>
        <taxon>Planctomycetota</taxon>
        <taxon>Phycisphaerae</taxon>
        <taxon>Sedimentisphaerales</taxon>
        <taxon>Anaerobacaceae</taxon>
        <taxon>Anaerobaca</taxon>
    </lineage>
</organism>
<dbReference type="InterPro" id="IPR016032">
    <property type="entry name" value="Sig_transdc_resp-reg_C-effctor"/>
</dbReference>
<dbReference type="GO" id="GO:0006355">
    <property type="term" value="P:regulation of DNA-templated transcription"/>
    <property type="evidence" value="ECO:0007669"/>
    <property type="project" value="InterPro"/>
</dbReference>
<dbReference type="SMART" id="SM00448">
    <property type="entry name" value="REC"/>
    <property type="match status" value="1"/>
</dbReference>
<dbReference type="CDD" id="cd06170">
    <property type="entry name" value="LuxR_C_like"/>
    <property type="match status" value="1"/>
</dbReference>
<dbReference type="AlphaFoldDB" id="A0AAW6U5G0"/>
<dbReference type="Gene3D" id="3.40.50.2300">
    <property type="match status" value="1"/>
</dbReference>
<dbReference type="GO" id="GO:0000160">
    <property type="term" value="P:phosphorelay signal transduction system"/>
    <property type="evidence" value="ECO:0007669"/>
    <property type="project" value="InterPro"/>
</dbReference>
<dbReference type="EMBL" id="JASCXX010000054">
    <property type="protein sequence ID" value="MDI6451782.1"/>
    <property type="molecule type" value="Genomic_DNA"/>
</dbReference>
<dbReference type="PANTHER" id="PTHR44688:SF16">
    <property type="entry name" value="DNA-BINDING TRANSCRIPTIONAL ACTIVATOR DEVR_DOSR"/>
    <property type="match status" value="1"/>
</dbReference>
<dbReference type="SMART" id="SM00421">
    <property type="entry name" value="HTH_LUXR"/>
    <property type="match status" value="1"/>
</dbReference>
<dbReference type="InterPro" id="IPR001789">
    <property type="entry name" value="Sig_transdc_resp-reg_receiver"/>
</dbReference>
<feature type="domain" description="Response regulatory" evidence="6">
    <location>
        <begin position="21"/>
        <end position="135"/>
    </location>
</feature>
<protein>
    <submittedName>
        <fullName evidence="7">Response regulator</fullName>
    </submittedName>
</protein>
<reference evidence="7" key="1">
    <citation type="submission" date="2023-05" db="EMBL/GenBank/DDBJ databases">
        <title>Anaerotaeda fermentans gen. nov., sp. nov., a novel anaerobic planctomycete of the new family within the order Sedimentisphaerales isolated from Taman Peninsula, Russia.</title>
        <authorList>
            <person name="Khomyakova M.A."/>
            <person name="Merkel A.Y."/>
            <person name="Slobodkin A.I."/>
        </authorList>
    </citation>
    <scope>NUCLEOTIDE SEQUENCE</scope>
    <source>
        <strain evidence="7">M17dextr</strain>
    </source>
</reference>
<dbReference type="Proteomes" id="UP001431776">
    <property type="component" value="Unassembled WGS sequence"/>
</dbReference>
<evidence type="ECO:0000256" key="1">
    <source>
        <dbReference type="ARBA" id="ARBA00023015"/>
    </source>
</evidence>
<keyword evidence="3" id="KW-0804">Transcription</keyword>
<evidence type="ECO:0000259" key="5">
    <source>
        <dbReference type="PROSITE" id="PS50043"/>
    </source>
</evidence>
<evidence type="ECO:0000259" key="6">
    <source>
        <dbReference type="PROSITE" id="PS50110"/>
    </source>
</evidence>
<evidence type="ECO:0000256" key="3">
    <source>
        <dbReference type="ARBA" id="ARBA00023163"/>
    </source>
</evidence>
<dbReference type="Pfam" id="PF00196">
    <property type="entry name" value="GerE"/>
    <property type="match status" value="1"/>
</dbReference>
<evidence type="ECO:0000313" key="7">
    <source>
        <dbReference type="EMBL" id="MDI6451782.1"/>
    </source>
</evidence>
<dbReference type="Pfam" id="PF00072">
    <property type="entry name" value="Response_reg"/>
    <property type="match status" value="1"/>
</dbReference>
<sequence>MRDREGAGRRQEADVRCSLTQVFYADGEKRSTGIVRAILGRLDVRVTPFRSAAECLNGLRDRRCHLLISNARRPGIEGLELLLGARRIKPSVPVVVLVDHGDIEVAVRMMKAGAADCLERPPESRLLVSAIDAALWETVRHDSLPKRPLSEVEQQVLDLMLQGCTTSEMALQLHRSCRTIEVHRSHIMWKLDADGIVDLVKKCARLGLLRHWP</sequence>
<dbReference type="SUPFAM" id="SSF52172">
    <property type="entry name" value="CheY-like"/>
    <property type="match status" value="1"/>
</dbReference>
<dbReference type="PANTHER" id="PTHR44688">
    <property type="entry name" value="DNA-BINDING TRANSCRIPTIONAL ACTIVATOR DEVR_DOSR"/>
    <property type="match status" value="1"/>
</dbReference>
<gene>
    <name evidence="7" type="ORF">QJ522_22160</name>
</gene>
<dbReference type="InterPro" id="IPR011006">
    <property type="entry name" value="CheY-like_superfamily"/>
</dbReference>
<dbReference type="SUPFAM" id="SSF46894">
    <property type="entry name" value="C-terminal effector domain of the bipartite response regulators"/>
    <property type="match status" value="1"/>
</dbReference>
<feature type="domain" description="HTH luxR-type" evidence="5">
    <location>
        <begin position="142"/>
        <end position="207"/>
    </location>
</feature>
<evidence type="ECO:0000313" key="8">
    <source>
        <dbReference type="Proteomes" id="UP001431776"/>
    </source>
</evidence>
<proteinExistence type="predicted"/>
<dbReference type="GO" id="GO:0003677">
    <property type="term" value="F:DNA binding"/>
    <property type="evidence" value="ECO:0007669"/>
    <property type="project" value="UniProtKB-KW"/>
</dbReference>
<keyword evidence="8" id="KW-1185">Reference proteome</keyword>
<comment type="caution">
    <text evidence="7">The sequence shown here is derived from an EMBL/GenBank/DDBJ whole genome shotgun (WGS) entry which is preliminary data.</text>
</comment>
<dbReference type="PRINTS" id="PR00038">
    <property type="entry name" value="HTHLUXR"/>
</dbReference>
<keyword evidence="2" id="KW-0238">DNA-binding</keyword>
<dbReference type="InterPro" id="IPR036388">
    <property type="entry name" value="WH-like_DNA-bd_sf"/>
</dbReference>
<name>A0AAW6U5G0_9BACT</name>
<dbReference type="PROSITE" id="PS50043">
    <property type="entry name" value="HTH_LUXR_2"/>
    <property type="match status" value="1"/>
</dbReference>
<dbReference type="PROSITE" id="PS50110">
    <property type="entry name" value="RESPONSE_REGULATORY"/>
    <property type="match status" value="1"/>
</dbReference>
<dbReference type="RefSeq" id="WP_349247189.1">
    <property type="nucleotide sequence ID" value="NZ_JASCXX010000054.1"/>
</dbReference>
<dbReference type="Gene3D" id="1.10.10.10">
    <property type="entry name" value="Winged helix-like DNA-binding domain superfamily/Winged helix DNA-binding domain"/>
    <property type="match status" value="1"/>
</dbReference>
<comment type="caution">
    <text evidence="4">Lacks conserved residue(s) required for the propagation of feature annotation.</text>
</comment>